<feature type="transmembrane region" description="Helical" evidence="7">
    <location>
        <begin position="28"/>
        <end position="49"/>
    </location>
</feature>
<evidence type="ECO:0000256" key="1">
    <source>
        <dbReference type="ARBA" id="ARBA00004141"/>
    </source>
</evidence>
<sequence length="231" mass="25016">MYSSKSTVDFNFPNIPTGLDISTDVLPASFAFLDFYLAVYPAITLWKLLMPIKKKLITSLALGMGIVSGAIGIVKATGVPTLSSQDVSYDLCDPLYWTSVEGNLIIIAACIPILQPLLEILKGRNIWSTKKGSANRQYEDYSKQSAQQPPGIELQGKPRKGVDTYGFTIQDEDGSEDNIINPEEQSDTTASRPRSIAHNPSEGIVKTNTVTVGYDHGEGGLSSATTRWAAV</sequence>
<keyword evidence="2 7" id="KW-0812">Transmembrane</keyword>
<dbReference type="EMBL" id="JABEXW010000758">
    <property type="protein sequence ID" value="KAF4956256.1"/>
    <property type="molecule type" value="Genomic_DNA"/>
</dbReference>
<protein>
    <recommendedName>
        <fullName evidence="8">Rhodopsin domain-containing protein</fullName>
    </recommendedName>
</protein>
<evidence type="ECO:0000256" key="2">
    <source>
        <dbReference type="ARBA" id="ARBA00022692"/>
    </source>
</evidence>
<keyword evidence="10" id="KW-1185">Reference proteome</keyword>
<dbReference type="InterPro" id="IPR049326">
    <property type="entry name" value="Rhodopsin_dom_fungi"/>
</dbReference>
<dbReference type="GO" id="GO:0016020">
    <property type="term" value="C:membrane"/>
    <property type="evidence" value="ECO:0007669"/>
    <property type="project" value="UniProtKB-SubCell"/>
</dbReference>
<comment type="similarity">
    <text evidence="5">Belongs to the SAT4 family.</text>
</comment>
<gene>
    <name evidence="9" type="ORF">FSARC_11655</name>
</gene>
<dbReference type="Proteomes" id="UP000622797">
    <property type="component" value="Unassembled WGS sequence"/>
</dbReference>
<feature type="domain" description="Rhodopsin" evidence="8">
    <location>
        <begin position="32"/>
        <end position="119"/>
    </location>
</feature>
<proteinExistence type="inferred from homology"/>
<dbReference type="PANTHER" id="PTHR33048:SF155">
    <property type="entry name" value="INTEGRAL MEMBRANE PROTEIN"/>
    <property type="match status" value="1"/>
</dbReference>
<accession>A0A8H4TE53</accession>
<feature type="region of interest" description="Disordered" evidence="6">
    <location>
        <begin position="137"/>
        <end position="202"/>
    </location>
</feature>
<evidence type="ECO:0000313" key="10">
    <source>
        <dbReference type="Proteomes" id="UP000622797"/>
    </source>
</evidence>
<organism evidence="9 10">
    <name type="scientific">Fusarium sarcochroum</name>
    <dbReference type="NCBI Taxonomy" id="1208366"/>
    <lineage>
        <taxon>Eukaryota</taxon>
        <taxon>Fungi</taxon>
        <taxon>Dikarya</taxon>
        <taxon>Ascomycota</taxon>
        <taxon>Pezizomycotina</taxon>
        <taxon>Sordariomycetes</taxon>
        <taxon>Hypocreomycetidae</taxon>
        <taxon>Hypocreales</taxon>
        <taxon>Nectriaceae</taxon>
        <taxon>Fusarium</taxon>
        <taxon>Fusarium lateritium species complex</taxon>
    </lineage>
</organism>
<dbReference type="PANTHER" id="PTHR33048">
    <property type="entry name" value="PTH11-LIKE INTEGRAL MEMBRANE PROTEIN (AFU_ORTHOLOGUE AFUA_5G11245)"/>
    <property type="match status" value="1"/>
</dbReference>
<keyword evidence="4 7" id="KW-0472">Membrane</keyword>
<dbReference type="AlphaFoldDB" id="A0A8H4TE53"/>
<dbReference type="Pfam" id="PF20684">
    <property type="entry name" value="Fung_rhodopsin"/>
    <property type="match status" value="1"/>
</dbReference>
<feature type="transmembrane region" description="Helical" evidence="7">
    <location>
        <begin position="94"/>
        <end position="114"/>
    </location>
</feature>
<evidence type="ECO:0000256" key="5">
    <source>
        <dbReference type="ARBA" id="ARBA00038359"/>
    </source>
</evidence>
<reference evidence="9" key="1">
    <citation type="journal article" date="2020" name="BMC Genomics">
        <title>Correction to: Identification and distribution of gene clusters required for synthesis of sphingolipid metabolism inhibitors in diverse species of the filamentous fungus Fusarium.</title>
        <authorList>
            <person name="Kim H.S."/>
            <person name="Lohmar J.M."/>
            <person name="Busman M."/>
            <person name="Brown D.W."/>
            <person name="Naumann T.A."/>
            <person name="Divon H.H."/>
            <person name="Lysoe E."/>
            <person name="Uhlig S."/>
            <person name="Proctor R.H."/>
        </authorList>
    </citation>
    <scope>NUCLEOTIDE SEQUENCE</scope>
    <source>
        <strain evidence="9">NRRL 20472</strain>
    </source>
</reference>
<evidence type="ECO:0000256" key="7">
    <source>
        <dbReference type="SAM" id="Phobius"/>
    </source>
</evidence>
<evidence type="ECO:0000256" key="4">
    <source>
        <dbReference type="ARBA" id="ARBA00023136"/>
    </source>
</evidence>
<name>A0A8H4TE53_9HYPO</name>
<comment type="subcellular location">
    <subcellularLocation>
        <location evidence="1">Membrane</location>
        <topology evidence="1">Multi-pass membrane protein</topology>
    </subcellularLocation>
</comment>
<dbReference type="InterPro" id="IPR052337">
    <property type="entry name" value="SAT4-like"/>
</dbReference>
<evidence type="ECO:0000313" key="9">
    <source>
        <dbReference type="EMBL" id="KAF4956256.1"/>
    </source>
</evidence>
<evidence type="ECO:0000256" key="6">
    <source>
        <dbReference type="SAM" id="MobiDB-lite"/>
    </source>
</evidence>
<comment type="caution">
    <text evidence="9">The sequence shown here is derived from an EMBL/GenBank/DDBJ whole genome shotgun (WGS) entry which is preliminary data.</text>
</comment>
<keyword evidence="3 7" id="KW-1133">Transmembrane helix</keyword>
<evidence type="ECO:0000256" key="3">
    <source>
        <dbReference type="ARBA" id="ARBA00022989"/>
    </source>
</evidence>
<feature type="transmembrane region" description="Helical" evidence="7">
    <location>
        <begin position="56"/>
        <end position="74"/>
    </location>
</feature>
<reference evidence="9" key="2">
    <citation type="submission" date="2020-05" db="EMBL/GenBank/DDBJ databases">
        <authorList>
            <person name="Kim H.-S."/>
            <person name="Proctor R.H."/>
            <person name="Brown D.W."/>
        </authorList>
    </citation>
    <scope>NUCLEOTIDE SEQUENCE</scope>
    <source>
        <strain evidence="9">NRRL 20472</strain>
    </source>
</reference>
<dbReference type="OrthoDB" id="5429740at2759"/>
<evidence type="ECO:0000259" key="8">
    <source>
        <dbReference type="Pfam" id="PF20684"/>
    </source>
</evidence>